<name>A0ABM9NHL1_9GAMM</name>
<feature type="domain" description="Glycosyl transferase family 1" evidence="2">
    <location>
        <begin position="215"/>
        <end position="370"/>
    </location>
</feature>
<keyword evidence="1" id="KW-0808">Transferase</keyword>
<dbReference type="Proteomes" id="UP001497493">
    <property type="component" value="Chromosome"/>
</dbReference>
<dbReference type="EMBL" id="OZ026884">
    <property type="protein sequence ID" value="CAL1240109.1"/>
    <property type="molecule type" value="Genomic_DNA"/>
</dbReference>
<dbReference type="PANTHER" id="PTHR46401">
    <property type="entry name" value="GLYCOSYLTRANSFERASE WBBK-RELATED"/>
    <property type="match status" value="1"/>
</dbReference>
<dbReference type="InterPro" id="IPR001296">
    <property type="entry name" value="Glyco_trans_1"/>
</dbReference>
<evidence type="ECO:0000259" key="3">
    <source>
        <dbReference type="Pfam" id="PF12000"/>
    </source>
</evidence>
<sequence>MKLLFIHNTLPGQFEHLMRALARDPRNEVVGIGQEFLSPAPLFGVRVETYTRTAPVKRKADEFLCSNEEAIGNGLAVAAKLGELKRSGFVPDIAIAHLGWGESIYFKDIYPTTPLLGYCEFYHRARAADADFDPTFPLGLNDLFRIRTANAAKLLGLVGMDLGVSPTAWQKSLFPPEFQRKIAVVHEGVDISRYRPDPQALFRLPDGRTLSRADPVVTYAARSLEPYRGFPQFLRAAAELCRRRRDCQIVIAGGDGPSYGPAHDRNSLLQERPIDRTRVHFVGPLPPDDYVKLLQVSSVHVYLTVPFVLSWSLLEAMAVGCVVVGSDTPPVREIVRHGVNGLLADFFSVRQIVDMVERVLDHPQREWELGLRARADVVASFDHRQAVRRYRELIAGLLSSQRRGQGVTG</sequence>
<evidence type="ECO:0000259" key="2">
    <source>
        <dbReference type="Pfam" id="PF00534"/>
    </source>
</evidence>
<feature type="domain" description="Glycosyl transferase family 4" evidence="3">
    <location>
        <begin position="27"/>
        <end position="192"/>
    </location>
</feature>
<accession>A0ABM9NHL1</accession>
<dbReference type="SUPFAM" id="SSF53756">
    <property type="entry name" value="UDP-Glycosyltransferase/glycogen phosphorylase"/>
    <property type="match status" value="1"/>
</dbReference>
<proteinExistence type="predicted"/>
<dbReference type="Pfam" id="PF12000">
    <property type="entry name" value="Glyco_trans_4_3"/>
    <property type="match status" value="1"/>
</dbReference>
<organism evidence="4 5">
    <name type="scientific">Candidatus Methylocalor cossyra</name>
    <dbReference type="NCBI Taxonomy" id="3108543"/>
    <lineage>
        <taxon>Bacteria</taxon>
        <taxon>Pseudomonadati</taxon>
        <taxon>Pseudomonadota</taxon>
        <taxon>Gammaproteobacteria</taxon>
        <taxon>Methylococcales</taxon>
        <taxon>Methylococcaceae</taxon>
        <taxon>Candidatus Methylocalor</taxon>
    </lineage>
</organism>
<protein>
    <submittedName>
        <fullName evidence="4">Glycosyltransferase involved in cell wall bisynthesis</fullName>
    </submittedName>
</protein>
<dbReference type="RefSeq" id="WP_348759618.1">
    <property type="nucleotide sequence ID" value="NZ_OZ026884.1"/>
</dbReference>
<dbReference type="PANTHER" id="PTHR46401:SF2">
    <property type="entry name" value="GLYCOSYLTRANSFERASE WBBK-RELATED"/>
    <property type="match status" value="1"/>
</dbReference>
<evidence type="ECO:0000256" key="1">
    <source>
        <dbReference type="ARBA" id="ARBA00022679"/>
    </source>
</evidence>
<gene>
    <name evidence="4" type="ORF">MECH1_V1_1333</name>
</gene>
<dbReference type="Gene3D" id="3.40.50.2000">
    <property type="entry name" value="Glycogen Phosphorylase B"/>
    <property type="match status" value="2"/>
</dbReference>
<reference evidence="4 5" key="1">
    <citation type="submission" date="2024-04" db="EMBL/GenBank/DDBJ databases">
        <authorList>
            <person name="Cremers G."/>
        </authorList>
    </citation>
    <scope>NUCLEOTIDE SEQUENCE [LARGE SCALE GENOMIC DNA]</scope>
    <source>
        <strain evidence="4">MeCH1-AG</strain>
    </source>
</reference>
<evidence type="ECO:0000313" key="5">
    <source>
        <dbReference type="Proteomes" id="UP001497493"/>
    </source>
</evidence>
<evidence type="ECO:0000313" key="4">
    <source>
        <dbReference type="EMBL" id="CAL1240109.1"/>
    </source>
</evidence>
<keyword evidence="5" id="KW-1185">Reference proteome</keyword>
<dbReference type="Pfam" id="PF00534">
    <property type="entry name" value="Glycos_transf_1"/>
    <property type="match status" value="1"/>
</dbReference>
<dbReference type="InterPro" id="IPR022623">
    <property type="entry name" value="Glyco_trans_4"/>
</dbReference>